<accession>B0DNU3</accession>
<name>B0DNU3_LACBS</name>
<dbReference type="STRING" id="486041.B0DNU3"/>
<organism evidence="2">
    <name type="scientific">Laccaria bicolor (strain S238N-H82 / ATCC MYA-4686)</name>
    <name type="common">Bicoloured deceiver</name>
    <name type="synonym">Laccaria laccata var. bicolor</name>
    <dbReference type="NCBI Taxonomy" id="486041"/>
    <lineage>
        <taxon>Eukaryota</taxon>
        <taxon>Fungi</taxon>
        <taxon>Dikarya</taxon>
        <taxon>Basidiomycota</taxon>
        <taxon>Agaricomycotina</taxon>
        <taxon>Agaricomycetes</taxon>
        <taxon>Agaricomycetidae</taxon>
        <taxon>Agaricales</taxon>
        <taxon>Agaricineae</taxon>
        <taxon>Hydnangiaceae</taxon>
        <taxon>Laccaria</taxon>
    </lineage>
</organism>
<proteinExistence type="predicted"/>
<dbReference type="InParanoid" id="B0DNU3"/>
<gene>
    <name evidence="1" type="ORF">LACBIDRAFT_306837</name>
</gene>
<keyword evidence="2" id="KW-1185">Reference proteome</keyword>
<evidence type="ECO:0000313" key="2">
    <source>
        <dbReference type="Proteomes" id="UP000001194"/>
    </source>
</evidence>
<dbReference type="HOGENOM" id="CLU_1001407_0_0_1"/>
<dbReference type="Proteomes" id="UP000001194">
    <property type="component" value="Unassembled WGS sequence"/>
</dbReference>
<sequence length="278" mass="32114">MEEIYRAAQKLLSGPKDELLKEFGLCDVENVFWTFRGSDIHRALSFDRLHAYHGSLFSDHLLPEVKGHINELGKESAKLLDTHGLNHFSGIMKTEFADGSKYEDISKIIVFAAHNILSKNVSKEGFHLLKLIRSYLELDMYVSLTVHTESTIAAGRAELLVFETLLHEYMAMNTEKSWNFPKAHSHQHVFAVLYSAPPIPAGFRSFLRIPVDSRGMGPESAGIHRNPQEWERNPQEWDWNPQEWDWNRSKITDTTYIYTNTHFCILLSVLFKLISFQY</sequence>
<dbReference type="GeneID" id="6081188"/>
<dbReference type="AlphaFoldDB" id="B0DNU3"/>
<dbReference type="KEGG" id="lbc:LACBIDRAFT_306837"/>
<dbReference type="OrthoDB" id="3239511at2759"/>
<dbReference type="EMBL" id="DS547122">
    <property type="protein sequence ID" value="EDR03785.1"/>
    <property type="molecule type" value="Genomic_DNA"/>
</dbReference>
<protein>
    <submittedName>
        <fullName evidence="1">Predicted protein</fullName>
    </submittedName>
</protein>
<dbReference type="RefSeq" id="XP_001885638.1">
    <property type="nucleotide sequence ID" value="XM_001885603.1"/>
</dbReference>
<evidence type="ECO:0000313" key="1">
    <source>
        <dbReference type="EMBL" id="EDR03785.1"/>
    </source>
</evidence>
<reference evidence="1 2" key="1">
    <citation type="journal article" date="2008" name="Nature">
        <title>The genome of Laccaria bicolor provides insights into mycorrhizal symbiosis.</title>
        <authorList>
            <person name="Martin F."/>
            <person name="Aerts A."/>
            <person name="Ahren D."/>
            <person name="Brun A."/>
            <person name="Danchin E.G.J."/>
            <person name="Duchaussoy F."/>
            <person name="Gibon J."/>
            <person name="Kohler A."/>
            <person name="Lindquist E."/>
            <person name="Pereda V."/>
            <person name="Salamov A."/>
            <person name="Shapiro H.J."/>
            <person name="Wuyts J."/>
            <person name="Blaudez D."/>
            <person name="Buee M."/>
            <person name="Brokstein P."/>
            <person name="Canbaeck B."/>
            <person name="Cohen D."/>
            <person name="Courty P.E."/>
            <person name="Coutinho P.M."/>
            <person name="Delaruelle C."/>
            <person name="Detter J.C."/>
            <person name="Deveau A."/>
            <person name="DiFazio S."/>
            <person name="Duplessis S."/>
            <person name="Fraissinet-Tachet L."/>
            <person name="Lucic E."/>
            <person name="Frey-Klett P."/>
            <person name="Fourrey C."/>
            <person name="Feussner I."/>
            <person name="Gay G."/>
            <person name="Grimwood J."/>
            <person name="Hoegger P.J."/>
            <person name="Jain P."/>
            <person name="Kilaru S."/>
            <person name="Labbe J."/>
            <person name="Lin Y.C."/>
            <person name="Legue V."/>
            <person name="Le Tacon F."/>
            <person name="Marmeisse R."/>
            <person name="Melayah D."/>
            <person name="Montanini B."/>
            <person name="Muratet M."/>
            <person name="Nehls U."/>
            <person name="Niculita-Hirzel H."/>
            <person name="Oudot-Le Secq M.P."/>
            <person name="Peter M."/>
            <person name="Quesneville H."/>
            <person name="Rajashekar B."/>
            <person name="Reich M."/>
            <person name="Rouhier N."/>
            <person name="Schmutz J."/>
            <person name="Yin T."/>
            <person name="Chalot M."/>
            <person name="Henrissat B."/>
            <person name="Kuees U."/>
            <person name="Lucas S."/>
            <person name="Van de Peer Y."/>
            <person name="Podila G.K."/>
            <person name="Polle A."/>
            <person name="Pukkila P.J."/>
            <person name="Richardson P.M."/>
            <person name="Rouze P."/>
            <person name="Sanders I.R."/>
            <person name="Stajich J.E."/>
            <person name="Tunlid A."/>
            <person name="Tuskan G."/>
            <person name="Grigoriev I.V."/>
        </authorList>
    </citation>
    <scope>NUCLEOTIDE SEQUENCE [LARGE SCALE GENOMIC DNA]</scope>
    <source>
        <strain evidence="2">S238N-H82 / ATCC MYA-4686</strain>
    </source>
</reference>